<name>A0A0S2MQ16_9CUCU</name>
<comment type="similarity">
    <text evidence="3 18">Belongs to the complex I subunit 2 family.</text>
</comment>
<feature type="transmembrane region" description="Helical" evidence="18">
    <location>
        <begin position="147"/>
        <end position="167"/>
    </location>
</feature>
<keyword evidence="13 18" id="KW-0520">NAD</keyword>
<gene>
    <name evidence="20" type="primary">nad2</name>
</gene>
<evidence type="ECO:0000256" key="18">
    <source>
        <dbReference type="RuleBase" id="RU003403"/>
    </source>
</evidence>
<comment type="subcellular location">
    <subcellularLocation>
        <location evidence="2 18">Mitochondrion inner membrane</location>
        <topology evidence="2 18">Multi-pass membrane protein</topology>
    </subcellularLocation>
</comment>
<keyword evidence="7 18" id="KW-0679">Respiratory chain</keyword>
<evidence type="ECO:0000256" key="3">
    <source>
        <dbReference type="ARBA" id="ARBA00007012"/>
    </source>
</evidence>
<feature type="domain" description="NADH:quinone oxidoreductase/Mrp antiporter transmembrane" evidence="19">
    <location>
        <begin position="23"/>
        <end position="281"/>
    </location>
</feature>
<evidence type="ECO:0000256" key="14">
    <source>
        <dbReference type="ARBA" id="ARBA00023075"/>
    </source>
</evidence>
<keyword evidence="16 18" id="KW-0472">Membrane</keyword>
<dbReference type="InterPro" id="IPR003917">
    <property type="entry name" value="NADH_UbQ_OxRdtase_chain2"/>
</dbReference>
<evidence type="ECO:0000313" key="20">
    <source>
        <dbReference type="EMBL" id="ALO76831.1"/>
    </source>
</evidence>
<evidence type="ECO:0000256" key="10">
    <source>
        <dbReference type="ARBA" id="ARBA00022967"/>
    </source>
</evidence>
<accession>A0A0S2MQ16</accession>
<keyword evidence="15 18" id="KW-0496">Mitochondrion</keyword>
<keyword evidence="10 18" id="KW-1278">Translocase</keyword>
<evidence type="ECO:0000256" key="8">
    <source>
        <dbReference type="ARBA" id="ARBA00022692"/>
    </source>
</evidence>
<evidence type="ECO:0000256" key="7">
    <source>
        <dbReference type="ARBA" id="ARBA00022660"/>
    </source>
</evidence>
<evidence type="ECO:0000256" key="1">
    <source>
        <dbReference type="ARBA" id="ARBA00003257"/>
    </source>
</evidence>
<evidence type="ECO:0000256" key="11">
    <source>
        <dbReference type="ARBA" id="ARBA00022982"/>
    </source>
</evidence>
<dbReference type="AlphaFoldDB" id="A0A0S2MQ16"/>
<dbReference type="EMBL" id="JX412787">
    <property type="protein sequence ID" value="ALO76831.1"/>
    <property type="molecule type" value="Genomic_DNA"/>
</dbReference>
<geneLocation type="mitochondrion" evidence="20"/>
<evidence type="ECO:0000256" key="13">
    <source>
        <dbReference type="ARBA" id="ARBA00023027"/>
    </source>
</evidence>
<reference evidence="20" key="1">
    <citation type="submission" date="2012-06" db="EMBL/GenBank/DDBJ databases">
        <title>Mitogenomics of the Coleoptera under dense taxon sampling.</title>
        <authorList>
            <person name="Timmermans M.J.T.N."/>
            <person name="Lim J."/>
            <person name="Dodsworth S."/>
            <person name="Haran J."/>
            <person name="Ahrens D."/>
            <person name="Bocak L."/>
            <person name="London A."/>
            <person name="Culverwell L."/>
            <person name="Vogler A.P."/>
        </authorList>
    </citation>
    <scope>NUCLEOTIDE SEQUENCE</scope>
</reference>
<evidence type="ECO:0000256" key="16">
    <source>
        <dbReference type="ARBA" id="ARBA00023136"/>
    </source>
</evidence>
<evidence type="ECO:0000256" key="2">
    <source>
        <dbReference type="ARBA" id="ARBA00004448"/>
    </source>
</evidence>
<feature type="transmembrane region" description="Helical" evidence="18">
    <location>
        <begin position="7"/>
        <end position="27"/>
    </location>
</feature>
<keyword evidence="9 18" id="KW-0999">Mitochondrion inner membrane</keyword>
<dbReference type="Pfam" id="PF00361">
    <property type="entry name" value="Proton_antipo_M"/>
    <property type="match status" value="1"/>
</dbReference>
<comment type="catalytic activity">
    <reaction evidence="17 18">
        <text>a ubiquinone + NADH + 5 H(+)(in) = a ubiquinol + NAD(+) + 4 H(+)(out)</text>
        <dbReference type="Rhea" id="RHEA:29091"/>
        <dbReference type="Rhea" id="RHEA-COMP:9565"/>
        <dbReference type="Rhea" id="RHEA-COMP:9566"/>
        <dbReference type="ChEBI" id="CHEBI:15378"/>
        <dbReference type="ChEBI" id="CHEBI:16389"/>
        <dbReference type="ChEBI" id="CHEBI:17976"/>
        <dbReference type="ChEBI" id="CHEBI:57540"/>
        <dbReference type="ChEBI" id="CHEBI:57945"/>
        <dbReference type="EC" id="7.1.1.2"/>
    </reaction>
</comment>
<evidence type="ECO:0000256" key="5">
    <source>
        <dbReference type="ARBA" id="ARBA00021008"/>
    </source>
</evidence>
<keyword evidence="8 18" id="KW-0812">Transmembrane</keyword>
<evidence type="ECO:0000256" key="17">
    <source>
        <dbReference type="ARBA" id="ARBA00049551"/>
    </source>
</evidence>
<dbReference type="InterPro" id="IPR001750">
    <property type="entry name" value="ND/Mrp_TM"/>
</dbReference>
<dbReference type="PANTHER" id="PTHR46552:SF1">
    <property type="entry name" value="NADH-UBIQUINONE OXIDOREDUCTASE CHAIN 2"/>
    <property type="match status" value="1"/>
</dbReference>
<evidence type="ECO:0000256" key="15">
    <source>
        <dbReference type="ARBA" id="ARBA00023128"/>
    </source>
</evidence>
<keyword evidence="12 18" id="KW-1133">Transmembrane helix</keyword>
<keyword evidence="6" id="KW-0813">Transport</keyword>
<dbReference type="GO" id="GO:0005743">
    <property type="term" value="C:mitochondrial inner membrane"/>
    <property type="evidence" value="ECO:0007669"/>
    <property type="project" value="UniProtKB-SubCell"/>
</dbReference>
<evidence type="ECO:0000256" key="4">
    <source>
        <dbReference type="ARBA" id="ARBA00012944"/>
    </source>
</evidence>
<organism evidence="20">
    <name type="scientific">Prostomis sp. PRO01</name>
    <dbReference type="NCBI Taxonomy" id="1205644"/>
    <lineage>
        <taxon>Eukaryota</taxon>
        <taxon>Metazoa</taxon>
        <taxon>Ecdysozoa</taxon>
        <taxon>Arthropoda</taxon>
        <taxon>Hexapoda</taxon>
        <taxon>Insecta</taxon>
        <taxon>Pterygota</taxon>
        <taxon>Neoptera</taxon>
        <taxon>Endopterygota</taxon>
        <taxon>Coleoptera</taxon>
        <taxon>Polyphaga</taxon>
        <taxon>Cucujiformia</taxon>
        <taxon>Prostomidae</taxon>
        <taxon>Prostomis</taxon>
    </lineage>
</organism>
<feature type="transmembrane region" description="Helical" evidence="18">
    <location>
        <begin position="198"/>
        <end position="217"/>
    </location>
</feature>
<dbReference type="PANTHER" id="PTHR46552">
    <property type="entry name" value="NADH-UBIQUINONE OXIDOREDUCTASE CHAIN 2"/>
    <property type="match status" value="1"/>
</dbReference>
<dbReference type="PRINTS" id="PR01436">
    <property type="entry name" value="NADHDHGNASE2"/>
</dbReference>
<dbReference type="EC" id="7.1.1.2" evidence="4 18"/>
<evidence type="ECO:0000259" key="19">
    <source>
        <dbReference type="Pfam" id="PF00361"/>
    </source>
</evidence>
<keyword evidence="14 18" id="KW-0830">Ubiquinone</keyword>
<protein>
    <recommendedName>
        <fullName evidence="5 18">NADH-ubiquinone oxidoreductase chain 2</fullName>
        <ecNumber evidence="4 18">7.1.1.2</ecNumber>
    </recommendedName>
</protein>
<dbReference type="GO" id="GO:0006120">
    <property type="term" value="P:mitochondrial electron transport, NADH to ubiquinone"/>
    <property type="evidence" value="ECO:0007669"/>
    <property type="project" value="InterPro"/>
</dbReference>
<feature type="transmembrane region" description="Helical" evidence="18">
    <location>
        <begin position="315"/>
        <end position="334"/>
    </location>
</feature>
<feature type="transmembrane region" description="Helical" evidence="18">
    <location>
        <begin position="238"/>
        <end position="260"/>
    </location>
</feature>
<comment type="function">
    <text evidence="18">Core subunit of the mitochondrial membrane respiratory chain NADH dehydrogenase (Complex I) which catalyzes electron transfer from NADH through the respiratory chain, using ubiquinone as an electron acceptor. Essential for the catalytic activity and assembly of complex I.</text>
</comment>
<proteinExistence type="inferred from homology"/>
<dbReference type="InterPro" id="IPR050175">
    <property type="entry name" value="Complex_I_Subunit_2"/>
</dbReference>
<keyword evidence="11 18" id="KW-0249">Electron transport</keyword>
<evidence type="ECO:0000256" key="9">
    <source>
        <dbReference type="ARBA" id="ARBA00022792"/>
    </source>
</evidence>
<sequence>MMKFYKIIFVNSMILGTMVAISSYSWIGMWLGLEINLLSIIPLFSSTKNSYSSEAALKYFISQTIASLILLISIVLMLSLNEFVMSPANSTMMMMMNSAFLIKLGTAPFHFWFPEVMEGLTWNNCLILLTGQKIAPMILIMNNSMNLNFMFTIVVFSLIVSTFMSFNQISLRKILAFSSINHMAWMISTMLFSFSVWMIYLLIYCLITFNIVMMFNQTNSFYFKQTLNLANSNKLFKLLLYLNFLSLGGIPPFIGFLPKWLAVSLLVSKENYFLPFVLIVFTLIMLFIYIRLMFSPMMIFQKETKLVKINFSTSKFIFISMTSLMSLIWSTYLFNFL</sequence>
<dbReference type="GO" id="GO:0008137">
    <property type="term" value="F:NADH dehydrogenase (ubiquinone) activity"/>
    <property type="evidence" value="ECO:0007669"/>
    <property type="project" value="UniProtKB-EC"/>
</dbReference>
<feature type="transmembrane region" description="Helical" evidence="18">
    <location>
        <begin position="59"/>
        <end position="80"/>
    </location>
</feature>
<feature type="transmembrane region" description="Helical" evidence="18">
    <location>
        <begin position="272"/>
        <end position="294"/>
    </location>
</feature>
<evidence type="ECO:0000256" key="12">
    <source>
        <dbReference type="ARBA" id="ARBA00022989"/>
    </source>
</evidence>
<evidence type="ECO:0000256" key="6">
    <source>
        <dbReference type="ARBA" id="ARBA00022448"/>
    </source>
</evidence>
<comment type="function">
    <text evidence="1">Core subunit of the mitochondrial membrane respiratory chain NADH dehydrogenase (Complex I) that is believed to belong to the minimal assembly required for catalysis. Complex I functions in the transfer of electrons from NADH to the respiratory chain. The immediate electron acceptor for the enzyme is believed to be ubiquinone.</text>
</comment>